<feature type="region of interest" description="Disordered" evidence="1">
    <location>
        <begin position="96"/>
        <end position="135"/>
    </location>
</feature>
<evidence type="ECO:0000256" key="1">
    <source>
        <dbReference type="SAM" id="MobiDB-lite"/>
    </source>
</evidence>
<dbReference type="AlphaFoldDB" id="A0A0S6W0I0"/>
<dbReference type="EMBL" id="DF820459">
    <property type="protein sequence ID" value="GAK53104.1"/>
    <property type="molecule type" value="Genomic_DNA"/>
</dbReference>
<sequence>MMQKQEQSFHALEALIRQRLESAQQRAANAQDASMSRYYKGQADTFHIVLRDIEAIQFESGLELGVTSKPTFAPVIELQSLSRSVEEPVGVSVSAQRPREASTRKIKRLPKITEIETESKAKTRKKAEPKEPPTSEYAALAQEALEKNVITQRASWFFNTLIPNGCTKGFRKLYQLFEQDAAFRQAIADACAAQPVVLPESPLDTPFEAA</sequence>
<feature type="compositionally biased region" description="Basic and acidic residues" evidence="1">
    <location>
        <begin position="111"/>
        <end position="133"/>
    </location>
</feature>
<keyword evidence="3" id="KW-1185">Reference proteome</keyword>
<proteinExistence type="predicted"/>
<evidence type="ECO:0000313" key="2">
    <source>
        <dbReference type="EMBL" id="GAK53104.1"/>
    </source>
</evidence>
<organism evidence="2">
    <name type="scientific">Candidatus Moduliflexus flocculans</name>
    <dbReference type="NCBI Taxonomy" id="1499966"/>
    <lineage>
        <taxon>Bacteria</taxon>
        <taxon>Candidatus Moduliflexota</taxon>
        <taxon>Candidatus Moduliflexia</taxon>
        <taxon>Candidatus Moduliflexales</taxon>
        <taxon>Candidatus Moduliflexaceae</taxon>
    </lineage>
</organism>
<dbReference type="HOGENOM" id="CLU_1308102_0_0_0"/>
<gene>
    <name evidence="2" type="ORF">U14_04364</name>
</gene>
<accession>A0A0S6W0I0</accession>
<evidence type="ECO:0000313" key="3">
    <source>
        <dbReference type="Proteomes" id="UP000030700"/>
    </source>
</evidence>
<dbReference type="Proteomes" id="UP000030700">
    <property type="component" value="Unassembled WGS sequence"/>
</dbReference>
<dbReference type="STRING" id="1499966.U14_04364"/>
<name>A0A0S6W0I0_9BACT</name>
<reference evidence="2" key="1">
    <citation type="journal article" date="2015" name="PeerJ">
        <title>First genomic representation of candidate bacterial phylum KSB3 points to enhanced environmental sensing as a trigger of wastewater bulking.</title>
        <authorList>
            <person name="Sekiguchi Y."/>
            <person name="Ohashi A."/>
            <person name="Parks D.H."/>
            <person name="Yamauchi T."/>
            <person name="Tyson G.W."/>
            <person name="Hugenholtz P."/>
        </authorList>
    </citation>
    <scope>NUCLEOTIDE SEQUENCE [LARGE SCALE GENOMIC DNA]</scope>
</reference>
<protein>
    <submittedName>
        <fullName evidence="2">Uncharacterized protein</fullName>
    </submittedName>
</protein>